<dbReference type="GO" id="GO:0005524">
    <property type="term" value="F:ATP binding"/>
    <property type="evidence" value="ECO:0007669"/>
    <property type="project" value="UniProtKB-KW"/>
</dbReference>
<evidence type="ECO:0000256" key="4">
    <source>
        <dbReference type="ARBA" id="ARBA00022840"/>
    </source>
</evidence>
<dbReference type="InterPro" id="IPR003593">
    <property type="entry name" value="AAA+_ATPase"/>
</dbReference>
<dbReference type="SUPFAM" id="SSF52540">
    <property type="entry name" value="P-loop containing nucleoside triphosphate hydrolases"/>
    <property type="match status" value="1"/>
</dbReference>
<evidence type="ECO:0000313" key="6">
    <source>
        <dbReference type="EMBL" id="AUB55438.1"/>
    </source>
</evidence>
<dbReference type="OrthoDB" id="31298at2157"/>
<evidence type="ECO:0000256" key="1">
    <source>
        <dbReference type="ARBA" id="ARBA00005417"/>
    </source>
</evidence>
<dbReference type="PANTHER" id="PTHR43335">
    <property type="entry name" value="ABC TRANSPORTER, ATP-BINDING PROTEIN"/>
    <property type="match status" value="1"/>
</dbReference>
<keyword evidence="3" id="KW-0547">Nucleotide-binding</keyword>
<accession>A0A2H4VBH5</accession>
<dbReference type="InterPro" id="IPR017871">
    <property type="entry name" value="ABC_transporter-like_CS"/>
</dbReference>
<dbReference type="Pfam" id="PF00005">
    <property type="entry name" value="ABC_tran"/>
    <property type="match status" value="1"/>
</dbReference>
<feature type="domain" description="ABC transporter" evidence="5">
    <location>
        <begin position="10"/>
        <end position="238"/>
    </location>
</feature>
<comment type="similarity">
    <text evidence="1">Belongs to the ABC transporter superfamily.</text>
</comment>
<evidence type="ECO:0000259" key="5">
    <source>
        <dbReference type="PROSITE" id="PS50893"/>
    </source>
</evidence>
<dbReference type="PANTHER" id="PTHR43335:SF4">
    <property type="entry name" value="ABC TRANSPORTER, ATP-BINDING PROTEIN"/>
    <property type="match status" value="1"/>
</dbReference>
<dbReference type="RefSeq" id="WP_100905418.1">
    <property type="nucleotide sequence ID" value="NZ_CP017766.1"/>
</dbReference>
<dbReference type="Gene3D" id="3.40.50.300">
    <property type="entry name" value="P-loop containing nucleotide triphosphate hydrolases"/>
    <property type="match status" value="1"/>
</dbReference>
<evidence type="ECO:0000256" key="2">
    <source>
        <dbReference type="ARBA" id="ARBA00022448"/>
    </source>
</evidence>
<reference evidence="6 7" key="1">
    <citation type="submission" date="2016-10" db="EMBL/GenBank/DDBJ databases">
        <title>Comparative genomics between deep and shallow subseafloor isolates.</title>
        <authorList>
            <person name="Ishii S."/>
            <person name="Miller J.R."/>
            <person name="Sutton G."/>
            <person name="Suzuki S."/>
            <person name="Methe B."/>
            <person name="Inagaki F."/>
            <person name="Imachi H."/>
        </authorList>
    </citation>
    <scope>NUCLEOTIDE SEQUENCE [LARGE SCALE GENOMIC DNA]</scope>
    <source>
        <strain evidence="6 7">MO-MB1</strain>
    </source>
</reference>
<dbReference type="AlphaFoldDB" id="A0A2H4VBH5"/>
<dbReference type="EMBL" id="CP017766">
    <property type="protein sequence ID" value="AUB55438.1"/>
    <property type="molecule type" value="Genomic_DNA"/>
</dbReference>
<organism evidence="6 7">
    <name type="scientific">Methanobacterium subterraneum</name>
    <dbReference type="NCBI Taxonomy" id="59277"/>
    <lineage>
        <taxon>Archaea</taxon>
        <taxon>Methanobacteriati</taxon>
        <taxon>Methanobacteriota</taxon>
        <taxon>Methanomada group</taxon>
        <taxon>Methanobacteria</taxon>
        <taxon>Methanobacteriales</taxon>
        <taxon>Methanobacteriaceae</taxon>
        <taxon>Methanobacterium</taxon>
    </lineage>
</organism>
<dbReference type="SMART" id="SM00382">
    <property type="entry name" value="AAA"/>
    <property type="match status" value="1"/>
</dbReference>
<protein>
    <submittedName>
        <fullName evidence="6">Bacitracin ABC transporter ATP-binding protein</fullName>
    </submittedName>
</protein>
<evidence type="ECO:0000313" key="7">
    <source>
        <dbReference type="Proteomes" id="UP000232806"/>
    </source>
</evidence>
<proteinExistence type="inferred from homology"/>
<dbReference type="PROSITE" id="PS50893">
    <property type="entry name" value="ABC_TRANSPORTER_2"/>
    <property type="match status" value="1"/>
</dbReference>
<name>A0A2H4VBH5_9EURY</name>
<gene>
    <name evidence="6" type="ORF">BK007_05020</name>
</gene>
<dbReference type="InterPro" id="IPR003439">
    <property type="entry name" value="ABC_transporter-like_ATP-bd"/>
</dbReference>
<sequence length="310" mass="34669">MKTTIKDGIIQTNNLSKNYGKVKAVKEISLNVDKGEIYGFLGLNGAGKTTTIRMLLGMIKPTTGESYLKGEIIHAGCHELWNSVGYLVEIPYSYPELTVWENLEITRRLRFIKDPSTVDSIIEKLKLTPYKDRKAKNLSLGNSQRLGLAKALIHNPEILILDEPSNGLDPAGIVEIRELLRDLAFNKGVTIFISSHLLGEISRIATRIGIIHEGKLIQEMDAKKLHQLRNRTLFIDLEDKKGAQSLLANEGFDSTITEEGLIEITSEKALIHPEDVNSNLVKAGFSPSMLKVEEEELESYFLRIIDKGVF</sequence>
<dbReference type="GO" id="GO:0016887">
    <property type="term" value="F:ATP hydrolysis activity"/>
    <property type="evidence" value="ECO:0007669"/>
    <property type="project" value="InterPro"/>
</dbReference>
<keyword evidence="4 6" id="KW-0067">ATP-binding</keyword>
<evidence type="ECO:0000256" key="3">
    <source>
        <dbReference type="ARBA" id="ARBA00022741"/>
    </source>
</evidence>
<keyword evidence="2" id="KW-0813">Transport</keyword>
<dbReference type="GeneID" id="35120935"/>
<dbReference type="InterPro" id="IPR027417">
    <property type="entry name" value="P-loop_NTPase"/>
</dbReference>
<dbReference type="Proteomes" id="UP000232806">
    <property type="component" value="Chromosome"/>
</dbReference>
<dbReference type="PROSITE" id="PS00211">
    <property type="entry name" value="ABC_TRANSPORTER_1"/>
    <property type="match status" value="1"/>
</dbReference>